<feature type="compositionally biased region" description="Basic and acidic residues" evidence="1">
    <location>
        <begin position="15"/>
        <end position="31"/>
    </location>
</feature>
<evidence type="ECO:0000313" key="3">
    <source>
        <dbReference type="Proteomes" id="UP000178529"/>
    </source>
</evidence>
<organism evidence="2 3">
    <name type="scientific">Candidatus Wildermuthbacteria bacterium RIFCSPHIGHO2_02_FULL_48_16</name>
    <dbReference type="NCBI Taxonomy" id="1802453"/>
    <lineage>
        <taxon>Bacteria</taxon>
        <taxon>Candidatus Wildermuthiibacteriota</taxon>
    </lineage>
</organism>
<feature type="region of interest" description="Disordered" evidence="1">
    <location>
        <begin position="55"/>
        <end position="75"/>
    </location>
</feature>
<comment type="caution">
    <text evidence="2">The sequence shown here is derived from an EMBL/GenBank/DDBJ whole genome shotgun (WGS) entry which is preliminary data.</text>
</comment>
<evidence type="ECO:0000256" key="1">
    <source>
        <dbReference type="SAM" id="MobiDB-lite"/>
    </source>
</evidence>
<sequence>MYPSTTRRATLRLRSGQEKKKLLTGEREDTHPLLEGKTRQEQEQAWLSHAHSTFIIEKPPTKENAPSEAAQPLEA</sequence>
<proteinExistence type="predicted"/>
<feature type="region of interest" description="Disordered" evidence="1">
    <location>
        <begin position="1"/>
        <end position="31"/>
    </location>
</feature>
<name>A0A1G2R9A3_9BACT</name>
<dbReference type="Proteomes" id="UP000178529">
    <property type="component" value="Unassembled WGS sequence"/>
</dbReference>
<reference evidence="2 3" key="1">
    <citation type="journal article" date="2016" name="Nat. Commun.">
        <title>Thousands of microbial genomes shed light on interconnected biogeochemical processes in an aquifer system.</title>
        <authorList>
            <person name="Anantharaman K."/>
            <person name="Brown C.T."/>
            <person name="Hug L.A."/>
            <person name="Sharon I."/>
            <person name="Castelle C.J."/>
            <person name="Probst A.J."/>
            <person name="Thomas B.C."/>
            <person name="Singh A."/>
            <person name="Wilkins M.J."/>
            <person name="Karaoz U."/>
            <person name="Brodie E.L."/>
            <person name="Williams K.H."/>
            <person name="Hubbard S.S."/>
            <person name="Banfield J.F."/>
        </authorList>
    </citation>
    <scope>NUCLEOTIDE SEQUENCE [LARGE SCALE GENOMIC DNA]</scope>
</reference>
<gene>
    <name evidence="2" type="ORF">A3J68_01810</name>
</gene>
<accession>A0A1G2R9A3</accession>
<evidence type="ECO:0000313" key="2">
    <source>
        <dbReference type="EMBL" id="OHA69277.1"/>
    </source>
</evidence>
<dbReference type="AlphaFoldDB" id="A0A1G2R9A3"/>
<feature type="compositionally biased region" description="Low complexity" evidence="1">
    <location>
        <begin position="1"/>
        <end position="14"/>
    </location>
</feature>
<protein>
    <submittedName>
        <fullName evidence="2">Uncharacterized protein</fullName>
    </submittedName>
</protein>
<dbReference type="EMBL" id="MHTY01000001">
    <property type="protein sequence ID" value="OHA69277.1"/>
    <property type="molecule type" value="Genomic_DNA"/>
</dbReference>